<keyword evidence="2" id="KW-1015">Disulfide bond</keyword>
<dbReference type="InterPro" id="IPR013783">
    <property type="entry name" value="Ig-like_fold"/>
</dbReference>
<dbReference type="InterPro" id="IPR013517">
    <property type="entry name" value="FG-GAP"/>
</dbReference>
<dbReference type="InterPro" id="IPR028994">
    <property type="entry name" value="Integrin_alpha_N"/>
</dbReference>
<gene>
    <name evidence="5" type="ORF">K8344_10935</name>
</gene>
<feature type="domain" description="Fibronectin type-III" evidence="4">
    <location>
        <begin position="410"/>
        <end position="504"/>
    </location>
</feature>
<dbReference type="Gene3D" id="2.60.120.290">
    <property type="entry name" value="Spermadhesin, CUB domain"/>
    <property type="match status" value="1"/>
</dbReference>
<keyword evidence="3" id="KW-0812">Transmembrane</keyword>
<reference evidence="5" key="1">
    <citation type="submission" date="2021-09" db="EMBL/GenBank/DDBJ databases">
        <title>Genome of Aequorivita sp. strain F64183.</title>
        <authorList>
            <person name="Wang Y."/>
        </authorList>
    </citation>
    <scope>NUCLEOTIDE SEQUENCE</scope>
    <source>
        <strain evidence="5">F64183</strain>
    </source>
</reference>
<dbReference type="Gene3D" id="2.130.10.130">
    <property type="entry name" value="Integrin alpha, N-terminal"/>
    <property type="match status" value="2"/>
</dbReference>
<dbReference type="PROSITE" id="PS50853">
    <property type="entry name" value="FN3"/>
    <property type="match status" value="1"/>
</dbReference>
<dbReference type="InterPro" id="IPR026444">
    <property type="entry name" value="Secre_tail"/>
</dbReference>
<dbReference type="Pfam" id="PF18962">
    <property type="entry name" value="Por_Secre_tail"/>
    <property type="match status" value="1"/>
</dbReference>
<dbReference type="InterPro" id="IPR003961">
    <property type="entry name" value="FN3_dom"/>
</dbReference>
<dbReference type="PANTHER" id="PTHR46580">
    <property type="entry name" value="SENSOR KINASE-RELATED"/>
    <property type="match status" value="1"/>
</dbReference>
<dbReference type="Proteomes" id="UP001139462">
    <property type="component" value="Unassembled WGS sequence"/>
</dbReference>
<name>A0A9X1R600_9FLAO</name>
<organism evidence="5 6">
    <name type="scientific">Aequorivita xiaoshiensis</name>
    <dbReference type="NCBI Taxonomy" id="2874476"/>
    <lineage>
        <taxon>Bacteria</taxon>
        <taxon>Pseudomonadati</taxon>
        <taxon>Bacteroidota</taxon>
        <taxon>Flavobacteriia</taxon>
        <taxon>Flavobacteriales</taxon>
        <taxon>Flavobacteriaceae</taxon>
        <taxon>Aequorivita</taxon>
    </lineage>
</organism>
<keyword evidence="1" id="KW-0732">Signal</keyword>
<accession>A0A9X1R600</accession>
<comment type="caution">
    <text evidence="5">The sequence shown here is derived from an EMBL/GenBank/DDBJ whole genome shotgun (WGS) entry which is preliminary data.</text>
</comment>
<dbReference type="SUPFAM" id="SSF69318">
    <property type="entry name" value="Integrin alpha N-terminal domain"/>
    <property type="match status" value="1"/>
</dbReference>
<dbReference type="SUPFAM" id="SSF49854">
    <property type="entry name" value="Spermadhesin, CUB domain"/>
    <property type="match status" value="1"/>
</dbReference>
<dbReference type="InterPro" id="IPR035914">
    <property type="entry name" value="Sperma_CUB_dom_sf"/>
</dbReference>
<dbReference type="Gene3D" id="2.60.40.10">
    <property type="entry name" value="Immunoglobulins"/>
    <property type="match status" value="1"/>
</dbReference>
<evidence type="ECO:0000256" key="3">
    <source>
        <dbReference type="SAM" id="Phobius"/>
    </source>
</evidence>
<proteinExistence type="predicted"/>
<evidence type="ECO:0000259" key="4">
    <source>
        <dbReference type="PROSITE" id="PS50853"/>
    </source>
</evidence>
<dbReference type="CDD" id="cd00041">
    <property type="entry name" value="CUB"/>
    <property type="match status" value="1"/>
</dbReference>
<dbReference type="RefSeq" id="WP_237608726.1">
    <property type="nucleotide sequence ID" value="NZ_JAIRBB010000010.1"/>
</dbReference>
<dbReference type="EMBL" id="JAIRBB010000010">
    <property type="protein sequence ID" value="MCG2431634.1"/>
    <property type="molecule type" value="Genomic_DNA"/>
</dbReference>
<evidence type="ECO:0000313" key="5">
    <source>
        <dbReference type="EMBL" id="MCG2431634.1"/>
    </source>
</evidence>
<protein>
    <submittedName>
        <fullName evidence="5">FG-GAP-like repeat-containing protein</fullName>
    </submittedName>
</protein>
<dbReference type="PANTHER" id="PTHR46580:SF4">
    <property type="entry name" value="ATP_GTP-BINDING PROTEIN"/>
    <property type="match status" value="1"/>
</dbReference>
<feature type="transmembrane region" description="Helical" evidence="3">
    <location>
        <begin position="12"/>
        <end position="32"/>
    </location>
</feature>
<keyword evidence="6" id="KW-1185">Reference proteome</keyword>
<dbReference type="NCBIfam" id="TIGR04183">
    <property type="entry name" value="Por_Secre_tail"/>
    <property type="match status" value="1"/>
</dbReference>
<evidence type="ECO:0000256" key="1">
    <source>
        <dbReference type="ARBA" id="ARBA00022729"/>
    </source>
</evidence>
<evidence type="ECO:0000313" key="6">
    <source>
        <dbReference type="Proteomes" id="UP001139462"/>
    </source>
</evidence>
<dbReference type="SMART" id="SM00042">
    <property type="entry name" value="CUB"/>
    <property type="match status" value="1"/>
</dbReference>
<dbReference type="SUPFAM" id="SSF49265">
    <property type="entry name" value="Fibronectin type III"/>
    <property type="match status" value="1"/>
</dbReference>
<dbReference type="CDD" id="cd00063">
    <property type="entry name" value="FN3"/>
    <property type="match status" value="1"/>
</dbReference>
<dbReference type="InterPro" id="IPR036116">
    <property type="entry name" value="FN3_sf"/>
</dbReference>
<keyword evidence="3" id="KW-0472">Membrane</keyword>
<keyword evidence="3" id="KW-1133">Transmembrane helix</keyword>
<sequence length="696" mass="74963">MQLHLFSFQSSLNYFKNFVILLGIFLISPIIVNAQSIDFEEVIGTSFVGVSVGDISFADIDNDGDQDFLLTGEDNNEETVTKLYANDGTGSFTEIANIPFDPVKFSRTEFMDIDNDGDQDLLLTGENSAFEAITKLYINDGTGNFTEVIDTPFVGVSRATINFADVDGDGDPDVLITGQIAPLQGVTKLYINDGTGAYSLDSGTSFEDVALSSVAFADVDGDGDQDFVLTGLNSTFTGTTNLYVNDGSGNFSLSTESPFIPIYLGSIAFADIDGDNDPDLLITGQDPDTQRISVLYSNDGAGNFSEVTGTNFEGAQFSTTTFVDADEDGDQDVIITGQNNAGPVFTSFYANDGTGTFSEINNLPFENLGFAAVQFSDLDGDGDQDVILAGQRDGVKTTKLYKNNLITCPAPENFTILNITDTTAEFSWDAIGNTVIGYILSVFNEGDDPDVDTPIYTEYLPAGITTGTATNLIGSSNYDAYISADCDADGFSSRLKITFETEMTTPICGDTFFDTGGSNGSYQNNEDYSFLISPETSENIVSLDFTFVDIESNDFLRIYNGIDTMAPELTGADGVRSPGIFTADNPDGSLFVTFVSNATLTGEGWEANVVCTTLGVDEFSNAGLVLYPNPSGTNVFLNSQEVIDNIELYNSLGQRVFMQKPKSQYVTLNVSDLSQGLYFIQITIDGKTFSEKLIKE</sequence>
<dbReference type="AlphaFoldDB" id="A0A9X1R600"/>
<dbReference type="InterPro" id="IPR000859">
    <property type="entry name" value="CUB_dom"/>
</dbReference>
<dbReference type="Pfam" id="PF13517">
    <property type="entry name" value="FG-GAP_3"/>
    <property type="match status" value="3"/>
</dbReference>
<evidence type="ECO:0000256" key="2">
    <source>
        <dbReference type="ARBA" id="ARBA00023157"/>
    </source>
</evidence>